<dbReference type="AlphaFoldDB" id="A0A5N5Q6A1"/>
<evidence type="ECO:0000313" key="5">
    <source>
        <dbReference type="Proteomes" id="UP000383932"/>
    </source>
</evidence>
<dbReference type="PANTHER" id="PTHR31836:SF28">
    <property type="entry name" value="SRCR DOMAIN-CONTAINING PROTEIN-RELATED"/>
    <property type="match status" value="1"/>
</dbReference>
<proteinExistence type="predicted"/>
<dbReference type="CDD" id="cd22191">
    <property type="entry name" value="DPBB_RlpA_EXP_N-like"/>
    <property type="match status" value="1"/>
</dbReference>
<dbReference type="PANTHER" id="PTHR31836">
    <property type="match status" value="1"/>
</dbReference>
<dbReference type="OrthoDB" id="406505at2759"/>
<feature type="chain" id="PRO_5024361310" evidence="2">
    <location>
        <begin position="24"/>
        <end position="144"/>
    </location>
</feature>
<dbReference type="InterPro" id="IPR051477">
    <property type="entry name" value="Expansin_CellWall"/>
</dbReference>
<dbReference type="InterPro" id="IPR036908">
    <property type="entry name" value="RlpA-like_sf"/>
</dbReference>
<dbReference type="SUPFAM" id="SSF50685">
    <property type="entry name" value="Barwin-like endoglucanases"/>
    <property type="match status" value="1"/>
</dbReference>
<protein>
    <submittedName>
        <fullName evidence="4">Putative effector protein</fullName>
    </submittedName>
</protein>
<feature type="domain" description="RlpA-like protein double-psi beta-barrel" evidence="3">
    <location>
        <begin position="44"/>
        <end position="140"/>
    </location>
</feature>
<sequence length="144" mass="14952">MQIFSKLSVIAISALGLASSTLAAPVELATNSTLIARGPNDTHNGQATYYTPGLGACGKWNGAGELVAAVSASVYDALMVDKNPNHSKACGRSARVTAGGKSVNVRVVDRCGDCPQHNIDLSPTAFQQLAPLSKGRISVTWKLN</sequence>
<dbReference type="Proteomes" id="UP000383932">
    <property type="component" value="Unassembled WGS sequence"/>
</dbReference>
<dbReference type="EMBL" id="SSOP01001095">
    <property type="protein sequence ID" value="KAB5587442.1"/>
    <property type="molecule type" value="Genomic_DNA"/>
</dbReference>
<reference evidence="4 5" key="1">
    <citation type="journal article" date="2019" name="Fungal Biol. Biotechnol.">
        <title>Draft genome sequence of fastidious pathogen Ceratobasidium theobromae, which causes vascular-streak dieback in Theobroma cacao.</title>
        <authorList>
            <person name="Ali S.S."/>
            <person name="Asman A."/>
            <person name="Shao J."/>
            <person name="Firmansyah A.P."/>
            <person name="Susilo A.W."/>
            <person name="Rosmana A."/>
            <person name="McMahon P."/>
            <person name="Junaid M."/>
            <person name="Guest D."/>
            <person name="Kheng T.Y."/>
            <person name="Meinhardt L.W."/>
            <person name="Bailey B.A."/>
        </authorList>
    </citation>
    <scope>NUCLEOTIDE SEQUENCE [LARGE SCALE GENOMIC DNA]</scope>
    <source>
        <strain evidence="4 5">CT2</strain>
    </source>
</reference>
<name>A0A5N5Q6A1_9AGAM</name>
<comment type="caution">
    <text evidence="4">The sequence shown here is derived from an EMBL/GenBank/DDBJ whole genome shotgun (WGS) entry which is preliminary data.</text>
</comment>
<accession>A0A5N5Q6A1</accession>
<feature type="signal peptide" evidence="2">
    <location>
        <begin position="1"/>
        <end position="23"/>
    </location>
</feature>
<dbReference type="Gene3D" id="2.40.40.10">
    <property type="entry name" value="RlpA-like domain"/>
    <property type="match status" value="1"/>
</dbReference>
<keyword evidence="5" id="KW-1185">Reference proteome</keyword>
<organism evidence="4 5">
    <name type="scientific">Ceratobasidium theobromae</name>
    <dbReference type="NCBI Taxonomy" id="1582974"/>
    <lineage>
        <taxon>Eukaryota</taxon>
        <taxon>Fungi</taxon>
        <taxon>Dikarya</taxon>
        <taxon>Basidiomycota</taxon>
        <taxon>Agaricomycotina</taxon>
        <taxon>Agaricomycetes</taxon>
        <taxon>Cantharellales</taxon>
        <taxon>Ceratobasidiaceae</taxon>
        <taxon>Ceratobasidium</taxon>
    </lineage>
</organism>
<evidence type="ECO:0000259" key="3">
    <source>
        <dbReference type="Pfam" id="PF03330"/>
    </source>
</evidence>
<evidence type="ECO:0000256" key="1">
    <source>
        <dbReference type="ARBA" id="ARBA00022729"/>
    </source>
</evidence>
<dbReference type="Pfam" id="PF03330">
    <property type="entry name" value="DPBB_1"/>
    <property type="match status" value="1"/>
</dbReference>
<dbReference type="InterPro" id="IPR009009">
    <property type="entry name" value="RlpA-like_DPBB"/>
</dbReference>
<gene>
    <name evidence="4" type="ORF">CTheo_9120</name>
</gene>
<evidence type="ECO:0000256" key="2">
    <source>
        <dbReference type="SAM" id="SignalP"/>
    </source>
</evidence>
<keyword evidence="1 2" id="KW-0732">Signal</keyword>
<evidence type="ECO:0000313" key="4">
    <source>
        <dbReference type="EMBL" id="KAB5587442.1"/>
    </source>
</evidence>